<reference evidence="2" key="1">
    <citation type="submission" date="2025-08" db="UniProtKB">
        <authorList>
            <consortium name="Ensembl"/>
        </authorList>
    </citation>
    <scope>IDENTIFICATION</scope>
</reference>
<sequence length="67" mass="7412">MKVQVTSLLHTAFGFSSSLKSKHFHVLSIHSAGWAVLCCGPAVWIFRPATSEYTLPANLRMTNTIHI</sequence>
<name>A0A8C9I298_9PRIM</name>
<evidence type="ECO:0000313" key="3">
    <source>
        <dbReference type="Proteomes" id="UP000694416"/>
    </source>
</evidence>
<dbReference type="Ensembl" id="ENSPTET00000039159.1">
    <property type="protein sequence ID" value="ENSPTEP00000027996.1"/>
    <property type="gene ID" value="ENSPTEG00000027759.1"/>
</dbReference>
<feature type="transmembrane region" description="Helical" evidence="1">
    <location>
        <begin position="24"/>
        <end position="46"/>
    </location>
</feature>
<reference evidence="2" key="2">
    <citation type="submission" date="2025-09" db="UniProtKB">
        <authorList>
            <consortium name="Ensembl"/>
        </authorList>
    </citation>
    <scope>IDENTIFICATION</scope>
</reference>
<evidence type="ECO:0000313" key="2">
    <source>
        <dbReference type="Ensembl" id="ENSPTEP00000027996.1"/>
    </source>
</evidence>
<dbReference type="Proteomes" id="UP000694416">
    <property type="component" value="Unplaced"/>
</dbReference>
<evidence type="ECO:0000256" key="1">
    <source>
        <dbReference type="SAM" id="Phobius"/>
    </source>
</evidence>
<organism evidence="2 3">
    <name type="scientific">Piliocolobus tephrosceles</name>
    <name type="common">Ugandan red Colobus</name>
    <dbReference type="NCBI Taxonomy" id="591936"/>
    <lineage>
        <taxon>Eukaryota</taxon>
        <taxon>Metazoa</taxon>
        <taxon>Chordata</taxon>
        <taxon>Craniata</taxon>
        <taxon>Vertebrata</taxon>
        <taxon>Euteleostomi</taxon>
        <taxon>Mammalia</taxon>
        <taxon>Eutheria</taxon>
        <taxon>Euarchontoglires</taxon>
        <taxon>Primates</taxon>
        <taxon>Haplorrhini</taxon>
        <taxon>Catarrhini</taxon>
        <taxon>Cercopithecidae</taxon>
        <taxon>Colobinae</taxon>
        <taxon>Piliocolobus</taxon>
    </lineage>
</organism>
<protein>
    <submittedName>
        <fullName evidence="2">Uncharacterized protein</fullName>
    </submittedName>
</protein>
<keyword evidence="1" id="KW-0812">Transmembrane</keyword>
<keyword evidence="3" id="KW-1185">Reference proteome</keyword>
<accession>A0A8C9I298</accession>
<keyword evidence="1" id="KW-0472">Membrane</keyword>
<proteinExistence type="predicted"/>
<dbReference type="AlphaFoldDB" id="A0A8C9I298"/>
<keyword evidence="1" id="KW-1133">Transmembrane helix</keyword>